<reference evidence="3" key="1">
    <citation type="journal article" date="2019" name="Int. J. Syst. Evol. Microbiol.">
        <title>The Global Catalogue of Microorganisms (GCM) 10K type strain sequencing project: providing services to taxonomists for standard genome sequencing and annotation.</title>
        <authorList>
            <consortium name="The Broad Institute Genomics Platform"/>
            <consortium name="The Broad Institute Genome Sequencing Center for Infectious Disease"/>
            <person name="Wu L."/>
            <person name="Ma J."/>
        </authorList>
    </citation>
    <scope>NUCLEOTIDE SEQUENCE [LARGE SCALE GENOMIC DNA]</scope>
    <source>
        <strain evidence="3">KCTC 42984</strain>
    </source>
</reference>
<keyword evidence="1 2" id="KW-0808">Transferase</keyword>
<dbReference type="RefSeq" id="WP_379508068.1">
    <property type="nucleotide sequence ID" value="NZ_JBHRTQ010000001.1"/>
</dbReference>
<sequence length="403" mass="42058">MAGPTSRGALDGIRVLDFGRYVAGPYCAMLLADFGADVIRVERPGGGEDRAITPVTPEGEGSVFLQGNRNKRSLALDPRGELGRAALRRLVETADVVVVNVPESVLPKMGLDYASLSAIRPDIILTNTSSFGPVGPWADRPGFDSVAQAMCGSAFLTGTGEVPYRTPISWVDSATALYAAFGTMVALFERSRTGRGQQVTGSLLASALAFSATYLVEEAATGPNRTATANRSVINGPTDTFRTADGWIVTQCVGPAIFKRWANLMGEPEWLDDPRFATDQLRGDNGAVLSERMARWCAARTTAEALDTMAAASIPAGPVLSPREALAHPQVQASGMLVPTPVHGLANPLALLAPGVALGGTPSSIRSGPPRPGQHSRAVLAEAGLGEAEIAALFEAGLVTEPA</sequence>
<organism evidence="2 3">
    <name type="scientific">Novosphingobium bradum</name>
    <dbReference type="NCBI Taxonomy" id="1737444"/>
    <lineage>
        <taxon>Bacteria</taxon>
        <taxon>Pseudomonadati</taxon>
        <taxon>Pseudomonadota</taxon>
        <taxon>Alphaproteobacteria</taxon>
        <taxon>Sphingomonadales</taxon>
        <taxon>Sphingomonadaceae</taxon>
        <taxon>Novosphingobium</taxon>
    </lineage>
</organism>
<dbReference type="Proteomes" id="UP001595604">
    <property type="component" value="Unassembled WGS sequence"/>
</dbReference>
<dbReference type="InterPro" id="IPR044855">
    <property type="entry name" value="CoA-Trfase_III_dom3_sf"/>
</dbReference>
<dbReference type="PANTHER" id="PTHR48207">
    <property type="entry name" value="SUCCINATE--HYDROXYMETHYLGLUTARATE COA-TRANSFERASE"/>
    <property type="match status" value="1"/>
</dbReference>
<dbReference type="Pfam" id="PF02515">
    <property type="entry name" value="CoA_transf_3"/>
    <property type="match status" value="1"/>
</dbReference>
<dbReference type="SUPFAM" id="SSF89796">
    <property type="entry name" value="CoA-transferase family III (CaiB/BaiF)"/>
    <property type="match status" value="1"/>
</dbReference>
<comment type="caution">
    <text evidence="2">The sequence shown here is derived from an EMBL/GenBank/DDBJ whole genome shotgun (WGS) entry which is preliminary data.</text>
</comment>
<dbReference type="Gene3D" id="3.40.50.10540">
    <property type="entry name" value="Crotonobetainyl-coa:carnitine coa-transferase, domain 1"/>
    <property type="match status" value="1"/>
</dbReference>
<evidence type="ECO:0000313" key="3">
    <source>
        <dbReference type="Proteomes" id="UP001595604"/>
    </source>
</evidence>
<dbReference type="InterPro" id="IPR003673">
    <property type="entry name" value="CoA-Trfase_fam_III"/>
</dbReference>
<proteinExistence type="predicted"/>
<evidence type="ECO:0000313" key="2">
    <source>
        <dbReference type="EMBL" id="MFC3172671.1"/>
    </source>
</evidence>
<dbReference type="Gene3D" id="3.30.1540.10">
    <property type="entry name" value="formyl-coa transferase, domain 3"/>
    <property type="match status" value="1"/>
</dbReference>
<accession>A0ABV7IP39</accession>
<evidence type="ECO:0000256" key="1">
    <source>
        <dbReference type="ARBA" id="ARBA00022679"/>
    </source>
</evidence>
<dbReference type="EMBL" id="JBHRTQ010000001">
    <property type="protein sequence ID" value="MFC3172671.1"/>
    <property type="molecule type" value="Genomic_DNA"/>
</dbReference>
<name>A0ABV7IP39_9SPHN</name>
<dbReference type="InterPro" id="IPR050483">
    <property type="entry name" value="CoA-transferase_III_domain"/>
</dbReference>
<dbReference type="InterPro" id="IPR023606">
    <property type="entry name" value="CoA-Trfase_III_dom_1_sf"/>
</dbReference>
<protein>
    <submittedName>
        <fullName evidence="2">CaiB/BaiF CoA transferase family protein</fullName>
    </submittedName>
</protein>
<dbReference type="GO" id="GO:0016740">
    <property type="term" value="F:transferase activity"/>
    <property type="evidence" value="ECO:0007669"/>
    <property type="project" value="UniProtKB-KW"/>
</dbReference>
<keyword evidence="3" id="KW-1185">Reference proteome</keyword>
<gene>
    <name evidence="2" type="ORF">ACFOD9_00250</name>
</gene>
<dbReference type="PANTHER" id="PTHR48207:SF3">
    <property type="entry name" value="SUCCINATE--HYDROXYMETHYLGLUTARATE COA-TRANSFERASE"/>
    <property type="match status" value="1"/>
</dbReference>